<keyword evidence="6 10" id="KW-1133">Transmembrane helix</keyword>
<evidence type="ECO:0000256" key="3">
    <source>
        <dbReference type="ARBA" id="ARBA00010288"/>
    </source>
</evidence>
<feature type="transmembrane region" description="Helical" evidence="10">
    <location>
        <begin position="21"/>
        <end position="46"/>
    </location>
</feature>
<reference evidence="12" key="1">
    <citation type="journal article" date="2015" name="J. Biotechnol.">
        <title>The structure of the Cyberlindnera jadinii genome and its relation to Candida utilis analyzed by the occurrence of single nucleotide polymorphisms.</title>
        <authorList>
            <person name="Rupp O."/>
            <person name="Brinkrolf K."/>
            <person name="Buerth C."/>
            <person name="Kunigo M."/>
            <person name="Schneider J."/>
            <person name="Jaenicke S."/>
            <person name="Goesmann A."/>
            <person name="Puehler A."/>
            <person name="Jaeger K.-E."/>
            <person name="Ernst J.F."/>
        </authorList>
    </citation>
    <scope>NUCLEOTIDE SEQUENCE [LARGE SCALE GENOMIC DNA]</scope>
    <source>
        <strain evidence="12">ATCC 18201 / CBS 1600 / BCRC 20928 / JCM 3617 / NBRC 0987 / NRRL Y-1542</strain>
    </source>
</reference>
<feature type="transmembrane region" description="Helical" evidence="10">
    <location>
        <begin position="103"/>
        <end position="126"/>
    </location>
</feature>
<sequence>MSRVHSLAESSRLDRLMEKSAKGVTLLLFGQMFTKLSTFILNQILITYISPATFGVNMFLEFLINTVLFFSREGIRLSAQRVKDAETDSDEKSDKHSATLQSIVNLGYIPLMIGTPLASVVVYWQYGRFSELFKHMQLFKLSIALVWLAIVVELMSEPFYILNQFNLNYDKRTRFETAAVTLSCFVNFGIVFSFKDSEIDGLPIVAFCAAKLVHSMVLFISYIWDYQNFKKKNKNIHTRPTKILVGHSNSYYFDHDAMAHFYTMFFNLCFKHLLTEGDKLVINSLCTIEEQGIYSLISNYGSLLARLVFAPIEESVRNFLTRLVQNTDTKAHLETTVGILQRIICFYLYLSIIIVIFGPLNSGFLVQKLIGSNWSNSVSDTIPLYTLYLPLLALNGILEAVHQSTATGHDVVDYTYYMVGFSAIFMTTSYVCITKLNLSLQGLILSNMLNMSLRIVYCYRFIKHFYNSHGVSFSLWLFDSKTKSIVTSSLVIWALDCSLLGVTRNWFELLASAFFAQVLVIFIMYKEKDLIISVVKPKPLD</sequence>
<dbReference type="PANTHER" id="PTHR13117">
    <property type="entry name" value="ENDOPLASMIC RETICULUM MULTISPAN TRANSMEMBRANE PROTEIN-RELATED"/>
    <property type="match status" value="1"/>
</dbReference>
<dbReference type="GO" id="GO:0034203">
    <property type="term" value="P:glycolipid translocation"/>
    <property type="evidence" value="ECO:0007669"/>
    <property type="project" value="TreeGrafter"/>
</dbReference>
<feature type="transmembrane region" description="Helical" evidence="10">
    <location>
        <begin position="52"/>
        <end position="71"/>
    </location>
</feature>
<comment type="subcellular location">
    <subcellularLocation>
        <location evidence="1 10">Endoplasmic reticulum membrane</location>
        <topology evidence="1 10">Multi-pass membrane protein</topology>
    </subcellularLocation>
</comment>
<evidence type="ECO:0000313" key="12">
    <source>
        <dbReference type="Proteomes" id="UP000038830"/>
    </source>
</evidence>
<evidence type="ECO:0000256" key="8">
    <source>
        <dbReference type="ARBA" id="ARBA00044793"/>
    </source>
</evidence>
<dbReference type="GO" id="GO:0005789">
    <property type="term" value="C:endoplasmic reticulum membrane"/>
    <property type="evidence" value="ECO:0007669"/>
    <property type="project" value="UniProtKB-SubCell"/>
</dbReference>
<accession>A0A0H5BYX1</accession>
<dbReference type="Pfam" id="PF04506">
    <property type="entry name" value="Rft-1"/>
    <property type="match status" value="1"/>
</dbReference>
<feature type="transmembrane region" description="Helical" evidence="10">
    <location>
        <begin position="201"/>
        <end position="224"/>
    </location>
</feature>
<dbReference type="Proteomes" id="UP000038830">
    <property type="component" value="Unassembled WGS sequence"/>
</dbReference>
<dbReference type="EMBL" id="CDQK01000001">
    <property type="protein sequence ID" value="CEP20576.1"/>
    <property type="molecule type" value="Genomic_DNA"/>
</dbReference>
<feature type="transmembrane region" description="Helical" evidence="10">
    <location>
        <begin position="138"/>
        <end position="156"/>
    </location>
</feature>
<evidence type="ECO:0000313" key="11">
    <source>
        <dbReference type="EMBL" id="CEP20576.1"/>
    </source>
</evidence>
<evidence type="ECO:0000256" key="7">
    <source>
        <dbReference type="ARBA" id="ARBA00023136"/>
    </source>
</evidence>
<dbReference type="AlphaFoldDB" id="A0A0H5BYX1"/>
<evidence type="ECO:0000256" key="1">
    <source>
        <dbReference type="ARBA" id="ARBA00004477"/>
    </source>
</evidence>
<comment type="similarity">
    <text evidence="3 10">Belongs to the RFT1 family.</text>
</comment>
<keyword evidence="4 10" id="KW-0812">Transmembrane</keyword>
<evidence type="ECO:0000256" key="10">
    <source>
        <dbReference type="RuleBase" id="RU365067"/>
    </source>
</evidence>
<dbReference type="GO" id="GO:0006488">
    <property type="term" value="P:dolichol-linked oligosaccharide biosynthetic process"/>
    <property type="evidence" value="ECO:0007669"/>
    <property type="project" value="InterPro"/>
</dbReference>
<evidence type="ECO:0000256" key="5">
    <source>
        <dbReference type="ARBA" id="ARBA00022824"/>
    </source>
</evidence>
<organism evidence="11 12">
    <name type="scientific">Cyberlindnera jadinii (strain ATCC 18201 / CBS 1600 / BCRC 20928 / JCM 3617 / NBRC 0987 / NRRL Y-1542)</name>
    <name type="common">Torula yeast</name>
    <name type="synonym">Candida utilis</name>
    <dbReference type="NCBI Taxonomy" id="983966"/>
    <lineage>
        <taxon>Eukaryota</taxon>
        <taxon>Fungi</taxon>
        <taxon>Dikarya</taxon>
        <taxon>Ascomycota</taxon>
        <taxon>Saccharomycotina</taxon>
        <taxon>Saccharomycetes</taxon>
        <taxon>Phaffomycetales</taxon>
        <taxon>Phaffomycetaceae</taxon>
        <taxon>Cyberlindnera</taxon>
    </lineage>
</organism>
<gene>
    <name evidence="11" type="primary">RFT1</name>
    <name evidence="11" type="ORF">BN1211_0478</name>
</gene>
<dbReference type="PANTHER" id="PTHR13117:SF5">
    <property type="entry name" value="PROTEIN RFT1 HOMOLOG"/>
    <property type="match status" value="1"/>
</dbReference>
<keyword evidence="7 10" id="KW-0472">Membrane</keyword>
<proteinExistence type="inferred from homology"/>
<feature type="transmembrane region" description="Helical" evidence="10">
    <location>
        <begin position="414"/>
        <end position="436"/>
    </location>
</feature>
<keyword evidence="10" id="KW-0813">Transport</keyword>
<feature type="transmembrane region" description="Helical" evidence="10">
    <location>
        <begin position="346"/>
        <end position="370"/>
    </location>
</feature>
<protein>
    <recommendedName>
        <fullName evidence="8 10">Man(5)GlcNAc(2)-PP-dolichol translocation protein RFT1</fullName>
    </recommendedName>
</protein>
<evidence type="ECO:0000256" key="2">
    <source>
        <dbReference type="ARBA" id="ARBA00004922"/>
    </source>
</evidence>
<evidence type="ECO:0000256" key="4">
    <source>
        <dbReference type="ARBA" id="ARBA00022692"/>
    </source>
</evidence>
<dbReference type="InterPro" id="IPR007594">
    <property type="entry name" value="RFT1"/>
</dbReference>
<evidence type="ECO:0000256" key="9">
    <source>
        <dbReference type="ARBA" id="ARBA00045912"/>
    </source>
</evidence>
<evidence type="ECO:0000256" key="6">
    <source>
        <dbReference type="ARBA" id="ARBA00022989"/>
    </source>
</evidence>
<feature type="transmembrane region" description="Helical" evidence="10">
    <location>
        <begin position="382"/>
        <end position="402"/>
    </location>
</feature>
<comment type="pathway">
    <text evidence="2">Protein modification; protein glycosylation.</text>
</comment>
<keyword evidence="5 10" id="KW-0256">Endoplasmic reticulum</keyword>
<comment type="function">
    <text evidence="9 10">Intramembrane glycolipid transporter that operates in the biosynthetic pathway of dolichol-linked oligosaccharides, the glycan precursors employed in protein asparagine (N)-glycosylation. The sequential addition of sugars to dolichol pyrophosphate produces dolichol-linked oligosaccharides containing fourteen sugars, including two GlcNAcs, nine mannoses and three glucoses. Once assembled, the oligosaccharide is transferred from the lipid to nascent proteins by oligosaccharyltransferases. The assembly of dolichol-linked oligosaccharides begins on the cytosolic side of the endoplasmic reticulum membrane and finishes in its lumen. RFT1 could mediate the translocation of the cytosolically oriented intermediate DolPP-GlcNAc2Man5, produced by ALG11, into the ER lumen where dolichol-linked oligosaccharides assembly continues. However, the intramembrane lipid transporter activity could not be confirmed in vitro.</text>
</comment>
<feature type="transmembrane region" description="Helical" evidence="10">
    <location>
        <begin position="442"/>
        <end position="462"/>
    </location>
</feature>
<feature type="transmembrane region" description="Helical" evidence="10">
    <location>
        <begin position="509"/>
        <end position="525"/>
    </location>
</feature>
<name>A0A0H5BYX1_CYBJN</name>
<feature type="transmembrane region" description="Helical" evidence="10">
    <location>
        <begin position="177"/>
        <end position="195"/>
    </location>
</feature>